<dbReference type="AlphaFoldDB" id="A0A4V4H9D2"/>
<evidence type="ECO:0000256" key="10">
    <source>
        <dbReference type="SAM" id="Phobius"/>
    </source>
</evidence>
<dbReference type="Proteomes" id="UP000317650">
    <property type="component" value="Chromosome 8"/>
</dbReference>
<organism evidence="12 13">
    <name type="scientific">Musa balbisiana</name>
    <name type="common">Banana</name>
    <dbReference type="NCBI Taxonomy" id="52838"/>
    <lineage>
        <taxon>Eukaryota</taxon>
        <taxon>Viridiplantae</taxon>
        <taxon>Streptophyta</taxon>
        <taxon>Embryophyta</taxon>
        <taxon>Tracheophyta</taxon>
        <taxon>Spermatophyta</taxon>
        <taxon>Magnoliopsida</taxon>
        <taxon>Liliopsida</taxon>
        <taxon>Zingiberales</taxon>
        <taxon>Musaceae</taxon>
        <taxon>Musa</taxon>
    </lineage>
</organism>
<evidence type="ECO:0000256" key="8">
    <source>
        <dbReference type="ARBA" id="ARBA00024209"/>
    </source>
</evidence>
<dbReference type="Gene3D" id="3.30.40.10">
    <property type="entry name" value="Zinc/RING finger domain, C3HC4 (zinc finger)"/>
    <property type="match status" value="1"/>
</dbReference>
<evidence type="ECO:0000256" key="2">
    <source>
        <dbReference type="ARBA" id="ARBA00022679"/>
    </source>
</evidence>
<keyword evidence="6 10" id="KW-1133">Transmembrane helix</keyword>
<evidence type="ECO:0000313" key="13">
    <source>
        <dbReference type="Proteomes" id="UP000317650"/>
    </source>
</evidence>
<dbReference type="Pfam" id="PF13639">
    <property type="entry name" value="zf-RING_2"/>
    <property type="match status" value="1"/>
</dbReference>
<gene>
    <name evidence="12" type="ORF">C4D60_Mb08t32450</name>
</gene>
<comment type="subcellular location">
    <subcellularLocation>
        <location evidence="1">Membrane</location>
        <topology evidence="1">Single-pass membrane protein</topology>
    </subcellularLocation>
</comment>
<dbReference type="InterPro" id="IPR013083">
    <property type="entry name" value="Znf_RING/FYVE/PHD"/>
</dbReference>
<proteinExistence type="inferred from homology"/>
<comment type="similarity">
    <text evidence="8">Belongs to the RING-type zinc finger family. ATL subfamily.</text>
</comment>
<keyword evidence="4" id="KW-0479">Metal-binding</keyword>
<dbReference type="PANTHER" id="PTHR46905">
    <property type="entry name" value="RING-H2 FINGER PROTEIN ATL78"/>
    <property type="match status" value="1"/>
</dbReference>
<evidence type="ECO:0000256" key="9">
    <source>
        <dbReference type="PROSITE-ProRule" id="PRU00175"/>
    </source>
</evidence>
<dbReference type="InterPro" id="IPR044602">
    <property type="entry name" value="ATL10/ATL72-79-like"/>
</dbReference>
<keyword evidence="7 10" id="KW-0472">Membrane</keyword>
<dbReference type="SUPFAM" id="SSF57850">
    <property type="entry name" value="RING/U-box"/>
    <property type="match status" value="1"/>
</dbReference>
<keyword evidence="9" id="KW-0863">Zinc-finger</keyword>
<dbReference type="EMBL" id="PYDT01000002">
    <property type="protein sequence ID" value="THU71145.1"/>
    <property type="molecule type" value="Genomic_DNA"/>
</dbReference>
<dbReference type="UniPathway" id="UPA00143"/>
<dbReference type="GO" id="GO:0016567">
    <property type="term" value="P:protein ubiquitination"/>
    <property type="evidence" value="ECO:0007669"/>
    <property type="project" value="UniProtKB-UniPathway"/>
</dbReference>
<dbReference type="GO" id="GO:0016020">
    <property type="term" value="C:membrane"/>
    <property type="evidence" value="ECO:0007669"/>
    <property type="project" value="UniProtKB-SubCell"/>
</dbReference>
<dbReference type="CDD" id="cd16461">
    <property type="entry name" value="RING-H2_EL5-like"/>
    <property type="match status" value="1"/>
</dbReference>
<name>A0A4V4H9D2_MUSBA</name>
<evidence type="ECO:0000256" key="3">
    <source>
        <dbReference type="ARBA" id="ARBA00022692"/>
    </source>
</evidence>
<dbReference type="STRING" id="52838.A0A4V4H9D2"/>
<dbReference type="PANTHER" id="PTHR46905:SF21">
    <property type="entry name" value="RING-TYPE E3 UBIQUITIN TRANSFERASE"/>
    <property type="match status" value="1"/>
</dbReference>
<feature type="domain" description="RING-type" evidence="11">
    <location>
        <begin position="184"/>
        <end position="226"/>
    </location>
</feature>
<accession>A0A4V4H9D2</accession>
<feature type="transmembrane region" description="Helical" evidence="10">
    <location>
        <begin position="105"/>
        <end position="130"/>
    </location>
</feature>
<keyword evidence="5" id="KW-0862">Zinc</keyword>
<evidence type="ECO:0000256" key="4">
    <source>
        <dbReference type="ARBA" id="ARBA00022723"/>
    </source>
</evidence>
<evidence type="ECO:0000256" key="6">
    <source>
        <dbReference type="ARBA" id="ARBA00022989"/>
    </source>
</evidence>
<protein>
    <recommendedName>
        <fullName evidence="11">RING-type domain-containing protein</fullName>
    </recommendedName>
</protein>
<sequence length="244" mass="25912">MIHGGFECILAWSCCAGLFLYPISLCEYKPRLSWLDVKPGEHLIGIPSLSADSSPAFGRELLSTIMLSSTLPAAPQRGRRLLLLDEAAPMASPNSRGRSSYDADVIMILAVVLCALIGIVVASFVVRCVLRVARWAWLEPRAARPCLADLPAAAAAARVKGEQAATAGSGLIVYSGEPGGGSECAICLSEFAPGERVRVLPGCNHGFHVHCIDRWLASRLSCPTCRRSLFGKCSAASDGDHAVH</sequence>
<keyword evidence="13" id="KW-1185">Reference proteome</keyword>
<evidence type="ECO:0000313" key="12">
    <source>
        <dbReference type="EMBL" id="THU71145.1"/>
    </source>
</evidence>
<dbReference type="GO" id="GO:0008270">
    <property type="term" value="F:zinc ion binding"/>
    <property type="evidence" value="ECO:0007669"/>
    <property type="project" value="UniProtKB-KW"/>
</dbReference>
<keyword evidence="3 10" id="KW-0812">Transmembrane</keyword>
<evidence type="ECO:0000256" key="7">
    <source>
        <dbReference type="ARBA" id="ARBA00023136"/>
    </source>
</evidence>
<dbReference type="GO" id="GO:0016740">
    <property type="term" value="F:transferase activity"/>
    <property type="evidence" value="ECO:0007669"/>
    <property type="project" value="UniProtKB-KW"/>
</dbReference>
<reference evidence="12 13" key="1">
    <citation type="journal article" date="2019" name="Nat. Plants">
        <title>Genome sequencing of Musa balbisiana reveals subgenome evolution and function divergence in polyploid bananas.</title>
        <authorList>
            <person name="Yao X."/>
        </authorList>
    </citation>
    <scope>NUCLEOTIDE SEQUENCE [LARGE SCALE GENOMIC DNA]</scope>
    <source>
        <strain evidence="13">cv. DH-PKW</strain>
        <tissue evidence="12">Leaves</tissue>
    </source>
</reference>
<evidence type="ECO:0000259" key="11">
    <source>
        <dbReference type="PROSITE" id="PS50089"/>
    </source>
</evidence>
<dbReference type="PROSITE" id="PS50089">
    <property type="entry name" value="ZF_RING_2"/>
    <property type="match status" value="1"/>
</dbReference>
<dbReference type="InterPro" id="IPR001841">
    <property type="entry name" value="Znf_RING"/>
</dbReference>
<evidence type="ECO:0000256" key="5">
    <source>
        <dbReference type="ARBA" id="ARBA00022833"/>
    </source>
</evidence>
<comment type="caution">
    <text evidence="12">The sequence shown here is derived from an EMBL/GenBank/DDBJ whole genome shotgun (WGS) entry which is preliminary data.</text>
</comment>
<keyword evidence="2" id="KW-0808">Transferase</keyword>
<evidence type="ECO:0000256" key="1">
    <source>
        <dbReference type="ARBA" id="ARBA00004167"/>
    </source>
</evidence>
<dbReference type="SMART" id="SM00184">
    <property type="entry name" value="RING"/>
    <property type="match status" value="1"/>
</dbReference>